<dbReference type="EMBL" id="SLWA01000005">
    <property type="protein sequence ID" value="TCN56362.1"/>
    <property type="molecule type" value="Genomic_DNA"/>
</dbReference>
<reference evidence="1" key="3">
    <citation type="submission" date="2019-03" db="EMBL/GenBank/DDBJ databases">
        <authorList>
            <person name="Whitman W."/>
            <person name="Huntemann M."/>
            <person name="Clum A."/>
            <person name="Pillay M."/>
            <person name="Palaniappan K."/>
            <person name="Varghese N."/>
            <person name="Mikhailova N."/>
            <person name="Stamatis D."/>
            <person name="Reddy T."/>
            <person name="Daum C."/>
            <person name="Shapiro N."/>
            <person name="Ivanova N."/>
            <person name="Kyrpides N."/>
            <person name="Woyke T."/>
        </authorList>
    </citation>
    <scope>NUCLEOTIDE SEQUENCE</scope>
    <source>
        <strain evidence="1">P5626</strain>
    </source>
</reference>
<dbReference type="InterPro" id="IPR029044">
    <property type="entry name" value="Nucleotide-diphossugar_trans"/>
</dbReference>
<dbReference type="Pfam" id="PF02348">
    <property type="entry name" value="CTP_transf_3"/>
    <property type="match status" value="1"/>
</dbReference>
<dbReference type="CDD" id="cd02513">
    <property type="entry name" value="CMP-NeuAc_Synthase"/>
    <property type="match status" value="1"/>
</dbReference>
<reference evidence="1 3" key="1">
    <citation type="journal article" date="2015" name="Stand. Genomic Sci.">
        <title>Genomic Encyclopedia of Bacterial and Archaeal Type Strains, Phase III: the genomes of soil and plant-associated and newly described type strains.</title>
        <authorList>
            <person name="Whitman W.B."/>
            <person name="Woyke T."/>
            <person name="Klenk H.P."/>
            <person name="Zhou Y."/>
            <person name="Lilburn T.G."/>
            <person name="Beck B.J."/>
            <person name="De Vos P."/>
            <person name="Vandamme P."/>
            <person name="Eisen J.A."/>
            <person name="Garrity G."/>
            <person name="Hugenholtz P."/>
            <person name="Kyrpides N.C."/>
        </authorList>
    </citation>
    <scope>NUCLEOTIDE SEQUENCE [LARGE SCALE GENOMIC DNA]</scope>
    <source>
        <strain evidence="1 3">P5626</strain>
    </source>
</reference>
<reference evidence="2 4" key="2">
    <citation type="journal article" date="2018" name="Syst. Appl. Microbiol.">
        <title>Flavobacterium circumlabens sp. nov. and Flavobacterium cupreum sp. nov., two psychrotrophic species isolated from Antarctic environmental samples.</title>
        <authorList>
            <person name="Kralova S."/>
            <person name="Busse H.J."/>
            <person name="Svec P."/>
            <person name="Maslanova I."/>
            <person name="Stankova E."/>
            <person name="Bartak M."/>
            <person name="Sedlacek I."/>
        </authorList>
    </citation>
    <scope>NUCLEOTIDE SEQUENCE [LARGE SCALE GENOMIC DNA]</scope>
    <source>
        <strain evidence="2 4">CCM 8828</strain>
    </source>
</reference>
<dbReference type="EC" id="2.7.7.81" evidence="2"/>
<protein>
    <submittedName>
        <fullName evidence="1">N-acylneuraminate cytidylyltransferase</fullName>
    </submittedName>
    <submittedName>
        <fullName evidence="2">Pseudaminic acid cytidylyltransferase</fullName>
        <ecNumber evidence="2">2.7.7.81</ecNumber>
    </submittedName>
</protein>
<dbReference type="InterPro" id="IPR020039">
    <property type="entry name" value="PseF"/>
</dbReference>
<evidence type="ECO:0000313" key="3">
    <source>
        <dbReference type="Proteomes" id="UP000295270"/>
    </source>
</evidence>
<dbReference type="EMBL" id="QWDN01000005">
    <property type="protein sequence ID" value="TEB43398.1"/>
    <property type="molecule type" value="Genomic_DNA"/>
</dbReference>
<dbReference type="AlphaFoldDB" id="A0A4Y7UBJ6"/>
<dbReference type="Gene3D" id="3.90.550.10">
    <property type="entry name" value="Spore Coat Polysaccharide Biosynthesis Protein SpsA, Chain A"/>
    <property type="match status" value="1"/>
</dbReference>
<evidence type="ECO:0000313" key="4">
    <source>
        <dbReference type="Proteomes" id="UP000298340"/>
    </source>
</evidence>
<comment type="caution">
    <text evidence="2">The sequence shown here is derived from an EMBL/GenBank/DDBJ whole genome shotgun (WGS) entry which is preliminary data.</text>
</comment>
<dbReference type="SUPFAM" id="SSF53448">
    <property type="entry name" value="Nucleotide-diphospho-sugar transferases"/>
    <property type="match status" value="1"/>
</dbReference>
<dbReference type="InterPro" id="IPR003329">
    <property type="entry name" value="Cytidylyl_trans"/>
</dbReference>
<keyword evidence="3" id="KW-1185">Reference proteome</keyword>
<dbReference type="GO" id="GO:0008781">
    <property type="term" value="F:N-acylneuraminate cytidylyltransferase activity"/>
    <property type="evidence" value="ECO:0007669"/>
    <property type="project" value="TreeGrafter"/>
</dbReference>
<dbReference type="InterPro" id="IPR050793">
    <property type="entry name" value="CMP-NeuNAc_synthase"/>
</dbReference>
<gene>
    <name evidence="2" type="primary">pseF</name>
    <name evidence="2" type="ORF">D0809_14605</name>
    <name evidence="1" type="ORF">EV142_105138</name>
</gene>
<accession>A0A4Y7UBJ6</accession>
<dbReference type="Proteomes" id="UP000295270">
    <property type="component" value="Unassembled WGS sequence"/>
</dbReference>
<dbReference type="Proteomes" id="UP000298340">
    <property type="component" value="Unassembled WGS sequence"/>
</dbReference>
<dbReference type="NCBIfam" id="TIGR03584">
    <property type="entry name" value="PseF"/>
    <property type="match status" value="1"/>
</dbReference>
<dbReference type="OrthoDB" id="9805604at2"/>
<dbReference type="PANTHER" id="PTHR21485:SF6">
    <property type="entry name" value="N-ACYLNEURAMINATE CYTIDYLYLTRANSFERASE-RELATED"/>
    <property type="match status" value="1"/>
</dbReference>
<keyword evidence="2" id="KW-0808">Transferase</keyword>
<keyword evidence="2" id="KW-0548">Nucleotidyltransferase</keyword>
<evidence type="ECO:0000313" key="1">
    <source>
        <dbReference type="EMBL" id="TCN56362.1"/>
    </source>
</evidence>
<organism evidence="2 4">
    <name type="scientific">Flavobacterium circumlabens</name>
    <dbReference type="NCBI Taxonomy" id="2133765"/>
    <lineage>
        <taxon>Bacteria</taxon>
        <taxon>Pseudomonadati</taxon>
        <taxon>Bacteroidota</taxon>
        <taxon>Flavobacteriia</taxon>
        <taxon>Flavobacteriales</taxon>
        <taxon>Flavobacteriaceae</taxon>
        <taxon>Flavobacterium</taxon>
    </lineage>
</organism>
<evidence type="ECO:0000313" key="2">
    <source>
        <dbReference type="EMBL" id="TEB43398.1"/>
    </source>
</evidence>
<name>A0A4Y7UBJ6_9FLAO</name>
<sequence length="234" mass="26802">MEKKIAIIPARGGSKRIPRKNIKDFFGKPIIAYSIEVALQSGLFDEVMVSTDDEEIADIAVNYGAKVPFLRSSENSDDLAATADVLLEVIDKYKKEFNIDIKTACCIYPTSPLTQISQLIEGNRLLEVNNYDSVFPVVAFSFPVWRGIDLDSQNLVTMQWPEFYNSRSQDLKTLYHDAGQWYWFNSDSLKESKKLYMNKSYGYVLDDTEVQDIDNMVDFKLAELKYQLLKDILS</sequence>
<proteinExistence type="predicted"/>
<dbReference type="RefSeq" id="WP_132036374.1">
    <property type="nucleotide sequence ID" value="NZ_QWDN01000005.1"/>
</dbReference>
<dbReference type="PANTHER" id="PTHR21485">
    <property type="entry name" value="HAD SUPERFAMILY MEMBERS CMAS AND KDSC"/>
    <property type="match status" value="1"/>
</dbReference>